<sequence>NNVRTANGSKQHTNPDRLNPTGSEYRYIWRKLYPNRAGQGQTVNTMGIVQVQGTISKQEAGTTELNNITQTDKIEVEDTQVTTRNWNTKGSEQNTQPK</sequence>
<evidence type="ECO:0000256" key="1">
    <source>
        <dbReference type="SAM" id="MobiDB-lite"/>
    </source>
</evidence>
<evidence type="ECO:0000313" key="2">
    <source>
        <dbReference type="EMBL" id="CAG8816041.1"/>
    </source>
</evidence>
<keyword evidence="3" id="KW-1185">Reference proteome</keyword>
<dbReference type="EMBL" id="CAJVQB010030784">
    <property type="protein sequence ID" value="CAG8816041.1"/>
    <property type="molecule type" value="Genomic_DNA"/>
</dbReference>
<feature type="non-terminal residue" evidence="2">
    <location>
        <position position="1"/>
    </location>
</feature>
<reference evidence="2 3" key="1">
    <citation type="submission" date="2021-06" db="EMBL/GenBank/DDBJ databases">
        <authorList>
            <person name="Kallberg Y."/>
            <person name="Tangrot J."/>
            <person name="Rosling A."/>
        </authorList>
    </citation>
    <scope>NUCLEOTIDE SEQUENCE [LARGE SCALE GENOMIC DNA]</scope>
    <source>
        <strain evidence="2 3">120-4 pot B 10/14</strain>
    </source>
</reference>
<protein>
    <submittedName>
        <fullName evidence="2">32854_t:CDS:1</fullName>
    </submittedName>
</protein>
<name>A0ABN7W493_GIGMA</name>
<feature type="compositionally biased region" description="Polar residues" evidence="1">
    <location>
        <begin position="1"/>
        <end position="12"/>
    </location>
</feature>
<comment type="caution">
    <text evidence="2">The sequence shown here is derived from an EMBL/GenBank/DDBJ whole genome shotgun (WGS) entry which is preliminary data.</text>
</comment>
<dbReference type="Proteomes" id="UP000789901">
    <property type="component" value="Unassembled WGS sequence"/>
</dbReference>
<proteinExistence type="predicted"/>
<feature type="region of interest" description="Disordered" evidence="1">
    <location>
        <begin position="1"/>
        <end position="22"/>
    </location>
</feature>
<organism evidence="2 3">
    <name type="scientific">Gigaspora margarita</name>
    <dbReference type="NCBI Taxonomy" id="4874"/>
    <lineage>
        <taxon>Eukaryota</taxon>
        <taxon>Fungi</taxon>
        <taxon>Fungi incertae sedis</taxon>
        <taxon>Mucoromycota</taxon>
        <taxon>Glomeromycotina</taxon>
        <taxon>Glomeromycetes</taxon>
        <taxon>Diversisporales</taxon>
        <taxon>Gigasporaceae</taxon>
        <taxon>Gigaspora</taxon>
    </lineage>
</organism>
<evidence type="ECO:0000313" key="3">
    <source>
        <dbReference type="Proteomes" id="UP000789901"/>
    </source>
</evidence>
<accession>A0ABN7W493</accession>
<gene>
    <name evidence="2" type="ORF">GMARGA_LOCUS26438</name>
</gene>